<keyword evidence="3" id="KW-1185">Reference proteome</keyword>
<evidence type="ECO:0000313" key="2">
    <source>
        <dbReference type="EMBL" id="GAA3561178.1"/>
    </source>
</evidence>
<protein>
    <submittedName>
        <fullName evidence="2">Uncharacterized protein</fullName>
    </submittedName>
</protein>
<name>A0ABP6X574_9ACTN</name>
<dbReference type="EMBL" id="BAABDQ010000009">
    <property type="protein sequence ID" value="GAA3561178.1"/>
    <property type="molecule type" value="Genomic_DNA"/>
</dbReference>
<feature type="region of interest" description="Disordered" evidence="1">
    <location>
        <begin position="27"/>
        <end position="62"/>
    </location>
</feature>
<evidence type="ECO:0000256" key="1">
    <source>
        <dbReference type="SAM" id="MobiDB-lite"/>
    </source>
</evidence>
<evidence type="ECO:0000313" key="3">
    <source>
        <dbReference type="Proteomes" id="UP001500630"/>
    </source>
</evidence>
<reference evidence="3" key="1">
    <citation type="journal article" date="2019" name="Int. J. Syst. Evol. Microbiol.">
        <title>The Global Catalogue of Microorganisms (GCM) 10K type strain sequencing project: providing services to taxonomists for standard genome sequencing and annotation.</title>
        <authorList>
            <consortium name="The Broad Institute Genomics Platform"/>
            <consortium name="The Broad Institute Genome Sequencing Center for Infectious Disease"/>
            <person name="Wu L."/>
            <person name="Ma J."/>
        </authorList>
    </citation>
    <scope>NUCLEOTIDE SEQUENCE [LARGE SCALE GENOMIC DNA]</scope>
    <source>
        <strain evidence="3">JCM 17326</strain>
    </source>
</reference>
<proteinExistence type="predicted"/>
<organism evidence="2 3">
    <name type="scientific">Nonomuraea rosea</name>
    <dbReference type="NCBI Taxonomy" id="638574"/>
    <lineage>
        <taxon>Bacteria</taxon>
        <taxon>Bacillati</taxon>
        <taxon>Actinomycetota</taxon>
        <taxon>Actinomycetes</taxon>
        <taxon>Streptosporangiales</taxon>
        <taxon>Streptosporangiaceae</taxon>
        <taxon>Nonomuraea</taxon>
    </lineage>
</organism>
<dbReference type="Proteomes" id="UP001500630">
    <property type="component" value="Unassembled WGS sequence"/>
</dbReference>
<sequence>MPAIPVLFPPHSSSYVQGTFVRRFPLDKGPKSRAASPTGGGPSAIRAFTGVTGAVGEGGRRE</sequence>
<comment type="caution">
    <text evidence="2">The sequence shown here is derived from an EMBL/GenBank/DDBJ whole genome shotgun (WGS) entry which is preliminary data.</text>
</comment>
<gene>
    <name evidence="2" type="ORF">GCM10022419_047270</name>
</gene>
<accession>A0ABP6X574</accession>
<feature type="compositionally biased region" description="Gly residues" evidence="1">
    <location>
        <begin position="53"/>
        <end position="62"/>
    </location>
</feature>